<keyword evidence="8" id="KW-1185">Reference proteome</keyword>
<dbReference type="Pfam" id="PF01165">
    <property type="entry name" value="Ribosomal_S21"/>
    <property type="match status" value="1"/>
</dbReference>
<comment type="similarity">
    <text evidence="1 5 6">Belongs to the bacterial ribosomal protein bS21 family.</text>
</comment>
<evidence type="ECO:0000256" key="1">
    <source>
        <dbReference type="ARBA" id="ARBA00006640"/>
    </source>
</evidence>
<protein>
    <recommendedName>
        <fullName evidence="4 5">Small ribosomal subunit protein bS21</fullName>
    </recommendedName>
</protein>
<dbReference type="EMBL" id="BIFT01000001">
    <property type="protein sequence ID" value="GCE25331.1"/>
    <property type="molecule type" value="Genomic_DNA"/>
</dbReference>
<keyword evidence="3 5" id="KW-0687">Ribonucleoprotein</keyword>
<dbReference type="NCBIfam" id="TIGR00030">
    <property type="entry name" value="S21p"/>
    <property type="match status" value="1"/>
</dbReference>
<dbReference type="AlphaFoldDB" id="A0A402B1V8"/>
<reference evidence="8" key="1">
    <citation type="submission" date="2018-12" db="EMBL/GenBank/DDBJ databases">
        <title>Tengunoibacter tsumagoiensis gen. nov., sp. nov., Dictyobacter kobayashii sp. nov., D. alpinus sp. nov., and D. joshuensis sp. nov. and description of Dictyobacteraceae fam. nov. within the order Ktedonobacterales isolated from Tengu-no-mugimeshi.</title>
        <authorList>
            <person name="Wang C.M."/>
            <person name="Zheng Y."/>
            <person name="Sakai Y."/>
            <person name="Toyoda A."/>
            <person name="Minakuchi Y."/>
            <person name="Abe K."/>
            <person name="Yokota A."/>
            <person name="Yabe S."/>
        </authorList>
    </citation>
    <scope>NUCLEOTIDE SEQUENCE [LARGE SCALE GENOMIC DNA]</scope>
    <source>
        <strain evidence="8">Uno16</strain>
    </source>
</reference>
<accession>A0A402B1V8</accession>
<dbReference type="PANTHER" id="PTHR21109:SF22">
    <property type="entry name" value="SMALL RIBOSOMAL SUBUNIT PROTEIN BS21"/>
    <property type="match status" value="1"/>
</dbReference>
<dbReference type="InterPro" id="IPR001911">
    <property type="entry name" value="Ribosomal_bS21"/>
</dbReference>
<dbReference type="GO" id="GO:0003735">
    <property type="term" value="F:structural constituent of ribosome"/>
    <property type="evidence" value="ECO:0007669"/>
    <property type="project" value="InterPro"/>
</dbReference>
<dbReference type="PRINTS" id="PR00976">
    <property type="entry name" value="RIBOSOMALS21"/>
</dbReference>
<gene>
    <name evidence="5" type="primary">rpsU</name>
    <name evidence="7" type="ORF">KDA_08150</name>
</gene>
<name>A0A402B1V8_9CHLR</name>
<evidence type="ECO:0000256" key="6">
    <source>
        <dbReference type="RuleBase" id="RU000667"/>
    </source>
</evidence>
<proteinExistence type="inferred from homology"/>
<evidence type="ECO:0000256" key="4">
    <source>
        <dbReference type="ARBA" id="ARBA00035135"/>
    </source>
</evidence>
<keyword evidence="2 5" id="KW-0689">Ribosomal protein</keyword>
<sequence>MTCWNAYTIIFAQVHEVEVYNTNTIISTLKTGQERGDLVSEVKIGDREMFETALKRFNRKIQQDGILAEARRREHYEKPSIKRKRKAAARLRKLARKG</sequence>
<dbReference type="Gene3D" id="1.20.5.1150">
    <property type="entry name" value="Ribosomal protein S8"/>
    <property type="match status" value="1"/>
</dbReference>
<evidence type="ECO:0000256" key="5">
    <source>
        <dbReference type="HAMAP-Rule" id="MF_00358"/>
    </source>
</evidence>
<organism evidence="7 8">
    <name type="scientific">Dictyobacter alpinus</name>
    <dbReference type="NCBI Taxonomy" id="2014873"/>
    <lineage>
        <taxon>Bacteria</taxon>
        <taxon>Bacillati</taxon>
        <taxon>Chloroflexota</taxon>
        <taxon>Ktedonobacteria</taxon>
        <taxon>Ktedonobacterales</taxon>
        <taxon>Dictyobacteraceae</taxon>
        <taxon>Dictyobacter</taxon>
    </lineage>
</organism>
<dbReference type="HAMAP" id="MF_00358">
    <property type="entry name" value="Ribosomal_bS21"/>
    <property type="match status" value="1"/>
</dbReference>
<evidence type="ECO:0000256" key="2">
    <source>
        <dbReference type="ARBA" id="ARBA00022980"/>
    </source>
</evidence>
<dbReference type="Proteomes" id="UP000287171">
    <property type="component" value="Unassembled WGS sequence"/>
</dbReference>
<evidence type="ECO:0000313" key="8">
    <source>
        <dbReference type="Proteomes" id="UP000287171"/>
    </source>
</evidence>
<evidence type="ECO:0000313" key="7">
    <source>
        <dbReference type="EMBL" id="GCE25331.1"/>
    </source>
</evidence>
<dbReference type="GO" id="GO:0005840">
    <property type="term" value="C:ribosome"/>
    <property type="evidence" value="ECO:0007669"/>
    <property type="project" value="UniProtKB-KW"/>
</dbReference>
<dbReference type="GO" id="GO:1990904">
    <property type="term" value="C:ribonucleoprotein complex"/>
    <property type="evidence" value="ECO:0007669"/>
    <property type="project" value="UniProtKB-KW"/>
</dbReference>
<evidence type="ECO:0000256" key="3">
    <source>
        <dbReference type="ARBA" id="ARBA00023274"/>
    </source>
</evidence>
<dbReference type="PANTHER" id="PTHR21109">
    <property type="entry name" value="MITOCHONDRIAL 28S RIBOSOMAL PROTEIN S21"/>
    <property type="match status" value="1"/>
</dbReference>
<comment type="caution">
    <text evidence="7">The sequence shown here is derived from an EMBL/GenBank/DDBJ whole genome shotgun (WGS) entry which is preliminary data.</text>
</comment>
<dbReference type="GO" id="GO:0006412">
    <property type="term" value="P:translation"/>
    <property type="evidence" value="ECO:0007669"/>
    <property type="project" value="UniProtKB-UniRule"/>
</dbReference>
<dbReference type="InterPro" id="IPR038380">
    <property type="entry name" value="Ribosomal_bS21_sf"/>
</dbReference>